<reference evidence="10" key="1">
    <citation type="journal article" date="2019" name="Int. J. Syst. Evol. Microbiol.">
        <title>The Global Catalogue of Microorganisms (GCM) 10K type strain sequencing project: providing services to taxonomists for standard genome sequencing and annotation.</title>
        <authorList>
            <consortium name="The Broad Institute Genomics Platform"/>
            <consortium name="The Broad Institute Genome Sequencing Center for Infectious Disease"/>
            <person name="Wu L."/>
            <person name="Ma J."/>
        </authorList>
    </citation>
    <scope>NUCLEOTIDE SEQUENCE [LARGE SCALE GENOMIC DNA]</scope>
    <source>
        <strain evidence="10">JCM 8201</strain>
    </source>
</reference>
<evidence type="ECO:0000256" key="2">
    <source>
        <dbReference type="ARBA" id="ARBA00009399"/>
    </source>
</evidence>
<dbReference type="InterPro" id="IPR007267">
    <property type="entry name" value="GtrA_DPMS_TM"/>
</dbReference>
<feature type="domain" description="GtrA/DPMS transmembrane" evidence="8">
    <location>
        <begin position="20"/>
        <end position="140"/>
    </location>
</feature>
<evidence type="ECO:0000256" key="6">
    <source>
        <dbReference type="SAM" id="MobiDB-lite"/>
    </source>
</evidence>
<dbReference type="InterPro" id="IPR051401">
    <property type="entry name" value="GtrA_CellWall_Glycosyl"/>
</dbReference>
<keyword evidence="4 7" id="KW-1133">Transmembrane helix</keyword>
<feature type="region of interest" description="Disordered" evidence="6">
    <location>
        <begin position="164"/>
        <end position="187"/>
    </location>
</feature>
<protein>
    <recommendedName>
        <fullName evidence="8">GtrA/DPMS transmembrane domain-containing protein</fullName>
    </recommendedName>
</protein>
<evidence type="ECO:0000256" key="5">
    <source>
        <dbReference type="ARBA" id="ARBA00023136"/>
    </source>
</evidence>
<evidence type="ECO:0000259" key="8">
    <source>
        <dbReference type="Pfam" id="PF04138"/>
    </source>
</evidence>
<feature type="transmembrane region" description="Helical" evidence="7">
    <location>
        <begin position="21"/>
        <end position="39"/>
    </location>
</feature>
<keyword evidence="10" id="KW-1185">Reference proteome</keyword>
<dbReference type="PANTHER" id="PTHR38459:SF1">
    <property type="entry name" value="PROPHAGE BACTOPRENOL-LINKED GLUCOSE TRANSLOCASE HOMOLOG"/>
    <property type="match status" value="1"/>
</dbReference>
<dbReference type="RefSeq" id="WP_344447938.1">
    <property type="nucleotide sequence ID" value="NZ_BAAATZ010000001.1"/>
</dbReference>
<evidence type="ECO:0000256" key="3">
    <source>
        <dbReference type="ARBA" id="ARBA00022692"/>
    </source>
</evidence>
<organism evidence="9 10">
    <name type="scientific">Actinocorallia aurantiaca</name>
    <dbReference type="NCBI Taxonomy" id="46204"/>
    <lineage>
        <taxon>Bacteria</taxon>
        <taxon>Bacillati</taxon>
        <taxon>Actinomycetota</taxon>
        <taxon>Actinomycetes</taxon>
        <taxon>Streptosporangiales</taxon>
        <taxon>Thermomonosporaceae</taxon>
        <taxon>Actinocorallia</taxon>
    </lineage>
</organism>
<evidence type="ECO:0000256" key="4">
    <source>
        <dbReference type="ARBA" id="ARBA00022989"/>
    </source>
</evidence>
<keyword evidence="5 7" id="KW-0472">Membrane</keyword>
<accession>A0ABP6G6P0</accession>
<dbReference type="Proteomes" id="UP001501842">
    <property type="component" value="Unassembled WGS sequence"/>
</dbReference>
<proteinExistence type="inferred from homology"/>
<name>A0ABP6G6P0_9ACTN</name>
<dbReference type="Pfam" id="PF04138">
    <property type="entry name" value="GtrA_DPMS_TM"/>
    <property type="match status" value="1"/>
</dbReference>
<dbReference type="EMBL" id="BAAATZ010000001">
    <property type="protein sequence ID" value="GAA2718007.1"/>
    <property type="molecule type" value="Genomic_DNA"/>
</dbReference>
<comment type="subcellular location">
    <subcellularLocation>
        <location evidence="1">Membrane</location>
        <topology evidence="1">Multi-pass membrane protein</topology>
    </subcellularLocation>
</comment>
<keyword evidence="3 7" id="KW-0812">Transmembrane</keyword>
<gene>
    <name evidence="9" type="ORF">GCM10010439_00140</name>
</gene>
<feature type="transmembrane region" description="Helical" evidence="7">
    <location>
        <begin position="45"/>
        <end position="64"/>
    </location>
</feature>
<evidence type="ECO:0000256" key="1">
    <source>
        <dbReference type="ARBA" id="ARBA00004141"/>
    </source>
</evidence>
<evidence type="ECO:0000313" key="10">
    <source>
        <dbReference type="Proteomes" id="UP001501842"/>
    </source>
</evidence>
<dbReference type="PANTHER" id="PTHR38459">
    <property type="entry name" value="PROPHAGE BACTOPRENOL-LINKED GLUCOSE TRANSLOCASE HOMOLOG"/>
    <property type="match status" value="1"/>
</dbReference>
<evidence type="ECO:0000313" key="9">
    <source>
        <dbReference type="EMBL" id="GAA2718007.1"/>
    </source>
</evidence>
<comment type="caution">
    <text evidence="9">The sequence shown here is derived from an EMBL/GenBank/DDBJ whole genome shotgun (WGS) entry which is preliminary data.</text>
</comment>
<sequence length="187" mass="20519">MSLLVDLRTRVRRIARELAKFGSVGAIAFVITFATFNLFKVGLGIGPMTSFTIATVIATTFAYFANRYWTFRHRERSGLRREYTLFFALNGAGLVISQIFISFGYYVLHQTSAIGVNLAMIIGTGAATVFRFWTYRKWVFLPSAPVVQTASAPAASQAVSPQAVRASMPAQQRRPQAGASAGIRPGR</sequence>
<feature type="transmembrane region" description="Helical" evidence="7">
    <location>
        <begin position="114"/>
        <end position="133"/>
    </location>
</feature>
<evidence type="ECO:0000256" key="7">
    <source>
        <dbReference type="SAM" id="Phobius"/>
    </source>
</evidence>
<comment type="similarity">
    <text evidence="2">Belongs to the GtrA family.</text>
</comment>
<feature type="transmembrane region" description="Helical" evidence="7">
    <location>
        <begin position="85"/>
        <end position="108"/>
    </location>
</feature>